<name>A0ABQ3MNE0_9PSEU</name>
<sequence length="97" mass="10425">MPSLRVGSVRKCADKKVVVLKTGVKEGDDDAVKIAPLTRTKPSDGPGVEFRDTLYGAYWVLVGQVTTVRVASLNTVWGGIDRVKPAVMKIVLRESGA</sequence>
<organism evidence="1 2">
    <name type="scientific">Lentzea cavernae</name>
    <dbReference type="NCBI Taxonomy" id="2020703"/>
    <lineage>
        <taxon>Bacteria</taxon>
        <taxon>Bacillati</taxon>
        <taxon>Actinomycetota</taxon>
        <taxon>Actinomycetes</taxon>
        <taxon>Pseudonocardiales</taxon>
        <taxon>Pseudonocardiaceae</taxon>
        <taxon>Lentzea</taxon>
    </lineage>
</organism>
<keyword evidence="2" id="KW-1185">Reference proteome</keyword>
<reference evidence="2" key="1">
    <citation type="journal article" date="2019" name="Int. J. Syst. Evol. Microbiol.">
        <title>The Global Catalogue of Microorganisms (GCM) 10K type strain sequencing project: providing services to taxonomists for standard genome sequencing and annotation.</title>
        <authorList>
            <consortium name="The Broad Institute Genomics Platform"/>
            <consortium name="The Broad Institute Genome Sequencing Center for Infectious Disease"/>
            <person name="Wu L."/>
            <person name="Ma J."/>
        </authorList>
    </citation>
    <scope>NUCLEOTIDE SEQUENCE [LARGE SCALE GENOMIC DNA]</scope>
    <source>
        <strain evidence="2">CGMCC 4.7367</strain>
    </source>
</reference>
<dbReference type="RefSeq" id="WP_191298871.1">
    <property type="nucleotide sequence ID" value="NZ_BNAR01000004.1"/>
</dbReference>
<accession>A0ABQ3MNE0</accession>
<dbReference type="EMBL" id="BNAR01000004">
    <property type="protein sequence ID" value="GHH40470.1"/>
    <property type="molecule type" value="Genomic_DNA"/>
</dbReference>
<evidence type="ECO:0000313" key="2">
    <source>
        <dbReference type="Proteomes" id="UP000605568"/>
    </source>
</evidence>
<comment type="caution">
    <text evidence="1">The sequence shown here is derived from an EMBL/GenBank/DDBJ whole genome shotgun (WGS) entry which is preliminary data.</text>
</comment>
<gene>
    <name evidence="1" type="ORF">GCM10017774_33890</name>
</gene>
<evidence type="ECO:0000313" key="1">
    <source>
        <dbReference type="EMBL" id="GHH40470.1"/>
    </source>
</evidence>
<protein>
    <recommendedName>
        <fullName evidence="3">PemK-like, MazF-like toxin of type II toxin-antitoxin system</fullName>
    </recommendedName>
</protein>
<evidence type="ECO:0008006" key="3">
    <source>
        <dbReference type="Google" id="ProtNLM"/>
    </source>
</evidence>
<dbReference type="Proteomes" id="UP000605568">
    <property type="component" value="Unassembled WGS sequence"/>
</dbReference>
<proteinExistence type="predicted"/>